<evidence type="ECO:0000256" key="2">
    <source>
        <dbReference type="ARBA" id="ARBA00022980"/>
    </source>
</evidence>
<protein>
    <recommendedName>
        <fullName evidence="4">50S ribosomal protein L2</fullName>
    </recommendedName>
</protein>
<evidence type="ECO:0000256" key="3">
    <source>
        <dbReference type="ARBA" id="ARBA00023274"/>
    </source>
</evidence>
<dbReference type="EMBL" id="KT007005">
    <property type="protein sequence ID" value="AKQ02948.1"/>
    <property type="molecule type" value="Genomic_DNA"/>
</dbReference>
<evidence type="ECO:0000259" key="6">
    <source>
        <dbReference type="SMART" id="SM01382"/>
    </source>
</evidence>
<comment type="similarity">
    <text evidence="1">Belongs to the universal ribosomal protein uL2 family.</text>
</comment>
<dbReference type="GO" id="GO:0015934">
    <property type="term" value="C:large ribosomal subunit"/>
    <property type="evidence" value="ECO:0007669"/>
    <property type="project" value="InterPro"/>
</dbReference>
<dbReference type="Gene3D" id="2.30.30.30">
    <property type="match status" value="1"/>
</dbReference>
<dbReference type="Gene3D" id="4.10.950.10">
    <property type="entry name" value="Ribosomal protein L2, domain 3"/>
    <property type="match status" value="1"/>
</dbReference>
<dbReference type="InterPro" id="IPR014722">
    <property type="entry name" value="Rib_uL2_dom2"/>
</dbReference>
<evidence type="ECO:0000256" key="1">
    <source>
        <dbReference type="ARBA" id="ARBA00005636"/>
    </source>
</evidence>
<dbReference type="InterPro" id="IPR012340">
    <property type="entry name" value="NA-bd_OB-fold"/>
</dbReference>
<reference evidence="8" key="1">
    <citation type="journal article" date="2015" name="ISME J.">
        <title>Aquifer environment selects for microbial species cohorts in sediment and groundwater.</title>
        <authorList>
            <person name="Hug L.A."/>
            <person name="Thomas B.C."/>
            <person name="Brown C.T."/>
            <person name="Frischkorn K.R."/>
            <person name="Williams K.H."/>
            <person name="Tringe S.G."/>
            <person name="Banfield J.F."/>
        </authorList>
    </citation>
    <scope>NUCLEOTIDE SEQUENCE</scope>
</reference>
<accession>A0A0H4T5G1</accession>
<dbReference type="GO" id="GO:0006412">
    <property type="term" value="P:translation"/>
    <property type="evidence" value="ECO:0007669"/>
    <property type="project" value="InterPro"/>
</dbReference>
<dbReference type="FunFam" id="2.30.30.30:FF:000001">
    <property type="entry name" value="50S ribosomal protein L2"/>
    <property type="match status" value="1"/>
</dbReference>
<dbReference type="InterPro" id="IPR002171">
    <property type="entry name" value="Ribosomal_uL2"/>
</dbReference>
<dbReference type="AlphaFoldDB" id="A0A0H4T5G1"/>
<dbReference type="PANTHER" id="PTHR13691:SF5">
    <property type="entry name" value="LARGE RIBOSOMAL SUBUNIT PROTEIN UL2M"/>
    <property type="match status" value="1"/>
</dbReference>
<dbReference type="InterPro" id="IPR005880">
    <property type="entry name" value="Ribosomal_uL2_bac/org-type"/>
</dbReference>
<dbReference type="Pfam" id="PF03947">
    <property type="entry name" value="Ribosomal_L2_C"/>
    <property type="match status" value="1"/>
</dbReference>
<dbReference type="InterPro" id="IPR022669">
    <property type="entry name" value="Ribosomal_uL2_C"/>
</dbReference>
<dbReference type="GO" id="GO:0003723">
    <property type="term" value="F:RNA binding"/>
    <property type="evidence" value="ECO:0007669"/>
    <property type="project" value="InterPro"/>
</dbReference>
<name>A0A0H4T5G1_9BACT</name>
<dbReference type="InterPro" id="IPR008991">
    <property type="entry name" value="Translation_prot_SH3-like_sf"/>
</dbReference>
<dbReference type="InterPro" id="IPR014726">
    <property type="entry name" value="Ribosomal_uL2_dom3"/>
</dbReference>
<feature type="domain" description="Large ribosomal subunit protein uL2 C-terminal" evidence="6">
    <location>
        <begin position="94"/>
        <end position="223"/>
    </location>
</feature>
<dbReference type="SMART" id="SM01382">
    <property type="entry name" value="Ribosomal_L2_C"/>
    <property type="match status" value="1"/>
</dbReference>
<dbReference type="InterPro" id="IPR022666">
    <property type="entry name" value="Ribosomal_uL2_RNA-bd_dom"/>
</dbReference>
<keyword evidence="2 8" id="KW-0689">Ribosomal protein</keyword>
<proteinExistence type="inferred from homology"/>
<dbReference type="PIRSF" id="PIRSF002158">
    <property type="entry name" value="Ribosomal_L2"/>
    <property type="match status" value="1"/>
</dbReference>
<dbReference type="PANTHER" id="PTHR13691">
    <property type="entry name" value="RIBOSOMAL PROTEIN L2"/>
    <property type="match status" value="1"/>
</dbReference>
<dbReference type="SUPFAM" id="SSF50104">
    <property type="entry name" value="Translation proteins SH3-like domain"/>
    <property type="match status" value="1"/>
</dbReference>
<feature type="compositionally biased region" description="Basic residues" evidence="5">
    <location>
        <begin position="227"/>
        <end position="250"/>
    </location>
</feature>
<gene>
    <name evidence="8" type="primary">rplB</name>
</gene>
<evidence type="ECO:0000259" key="7">
    <source>
        <dbReference type="SMART" id="SM01383"/>
    </source>
</evidence>
<dbReference type="Gene3D" id="2.40.50.140">
    <property type="entry name" value="Nucleic acid-binding proteins"/>
    <property type="match status" value="1"/>
</dbReference>
<dbReference type="GO" id="GO:0016740">
    <property type="term" value="F:transferase activity"/>
    <property type="evidence" value="ECO:0007669"/>
    <property type="project" value="InterPro"/>
</dbReference>
<dbReference type="SMART" id="SM01383">
    <property type="entry name" value="Ribosomal_L2"/>
    <property type="match status" value="1"/>
</dbReference>
<sequence length="250" mass="27340">MKSLMRILPKRSGRSQGTVTVRHQGGRQKRFLREIDFKRDKKDIWARVESVEYDPNRNADIALICYEDGERKYILAPAGLKEGTRVISSASAPIEVGNTLPLVKIPVGTQIHNVEIRPGKGAQMVKGAGSVAIVQGKEEKSVLIKLPSGTIRKFDNYSLATIGQVGKVEVKARRLGKAGTKRNMGIRPSVRGVAQHPAAHPHGGGEGRSGVGMKFPKTPYGKSAVGKTRRKRKYSDKLIIKPRKKGPHVG</sequence>
<dbReference type="Pfam" id="PF00181">
    <property type="entry name" value="Ribosomal_L2_N"/>
    <property type="match status" value="1"/>
</dbReference>
<feature type="region of interest" description="Disordered" evidence="5">
    <location>
        <begin position="193"/>
        <end position="250"/>
    </location>
</feature>
<evidence type="ECO:0000313" key="8">
    <source>
        <dbReference type="EMBL" id="AKQ02948.1"/>
    </source>
</evidence>
<dbReference type="SUPFAM" id="SSF50249">
    <property type="entry name" value="Nucleic acid-binding proteins"/>
    <property type="match status" value="1"/>
</dbReference>
<dbReference type="NCBIfam" id="TIGR01171">
    <property type="entry name" value="rplB_bact"/>
    <property type="match status" value="1"/>
</dbReference>
<keyword evidence="3" id="KW-0687">Ribonucleoprotein</keyword>
<dbReference type="GO" id="GO:0003735">
    <property type="term" value="F:structural constituent of ribosome"/>
    <property type="evidence" value="ECO:0007669"/>
    <property type="project" value="InterPro"/>
</dbReference>
<evidence type="ECO:0000256" key="5">
    <source>
        <dbReference type="SAM" id="MobiDB-lite"/>
    </source>
</evidence>
<organism evidence="8">
    <name type="scientific">uncultured Microgenomates bacterium Rifle_16ft_4_minimus_37836</name>
    <dbReference type="NCBI Taxonomy" id="1665115"/>
    <lineage>
        <taxon>Bacteria</taxon>
        <taxon>Candidatus Microgenomatota</taxon>
        <taxon>environmental samples</taxon>
    </lineage>
</organism>
<feature type="domain" description="Large ribosomal subunit protein uL2 RNA-binding" evidence="7">
    <location>
        <begin position="13"/>
        <end position="88"/>
    </location>
</feature>
<evidence type="ECO:0000256" key="4">
    <source>
        <dbReference type="ARBA" id="ARBA00035459"/>
    </source>
</evidence>